<dbReference type="Proteomes" id="UP000018144">
    <property type="component" value="Unassembled WGS sequence"/>
</dbReference>
<protein>
    <submittedName>
        <fullName evidence="1">Uncharacterized protein</fullName>
    </submittedName>
</protein>
<evidence type="ECO:0000313" key="2">
    <source>
        <dbReference type="Proteomes" id="UP000018144"/>
    </source>
</evidence>
<reference evidence="1 2" key="1">
    <citation type="journal article" date="2013" name="PLoS Genet.">
        <title>The genome and development-dependent transcriptomes of Pyronema confluens: a window into fungal evolution.</title>
        <authorList>
            <person name="Traeger S."/>
            <person name="Altegoer F."/>
            <person name="Freitag M."/>
            <person name="Gabaldon T."/>
            <person name="Kempken F."/>
            <person name="Kumar A."/>
            <person name="Marcet-Houben M."/>
            <person name="Poggeler S."/>
            <person name="Stajich J.E."/>
            <person name="Nowrousian M."/>
        </authorList>
    </citation>
    <scope>NUCLEOTIDE SEQUENCE [LARGE SCALE GENOMIC DNA]</scope>
    <source>
        <strain evidence="2">CBS 100304</strain>
        <tissue evidence="1">Vegetative mycelium</tissue>
    </source>
</reference>
<evidence type="ECO:0000313" key="1">
    <source>
        <dbReference type="EMBL" id="CCX30207.1"/>
    </source>
</evidence>
<proteinExistence type="predicted"/>
<organism evidence="1 2">
    <name type="scientific">Pyronema omphalodes (strain CBS 100304)</name>
    <name type="common">Pyronema confluens</name>
    <dbReference type="NCBI Taxonomy" id="1076935"/>
    <lineage>
        <taxon>Eukaryota</taxon>
        <taxon>Fungi</taxon>
        <taxon>Dikarya</taxon>
        <taxon>Ascomycota</taxon>
        <taxon>Pezizomycotina</taxon>
        <taxon>Pezizomycetes</taxon>
        <taxon>Pezizales</taxon>
        <taxon>Pyronemataceae</taxon>
        <taxon>Pyronema</taxon>
    </lineage>
</organism>
<accession>U4LF87</accession>
<gene>
    <name evidence="1" type="ORF">PCON_08309</name>
</gene>
<dbReference type="EMBL" id="HF935428">
    <property type="protein sequence ID" value="CCX30207.1"/>
    <property type="molecule type" value="Genomic_DNA"/>
</dbReference>
<keyword evidence="2" id="KW-1185">Reference proteome</keyword>
<name>U4LF87_PYROM</name>
<sequence>MRVGESPNLPKITGRFKRKASENEMARYLACRHTIRLSRVYSLVRDTPRGEQVIRWLTPPALDFRRNGLLSCDLSHNLSKIYIQIQPEKSCFKCQSRESTSATRR</sequence>
<dbReference type="AlphaFoldDB" id="U4LF87"/>